<dbReference type="PRINTS" id="PR00619">
    <property type="entry name" value="GATAZNFINGER"/>
</dbReference>
<dbReference type="GO" id="GO:0000978">
    <property type="term" value="F:RNA polymerase II cis-regulatory region sequence-specific DNA binding"/>
    <property type="evidence" value="ECO:0007669"/>
    <property type="project" value="TreeGrafter"/>
</dbReference>
<feature type="domain" description="GATA-type" evidence="13">
    <location>
        <begin position="268"/>
        <end position="323"/>
    </location>
</feature>
<reference evidence="14" key="1">
    <citation type="journal article" date="2010" name="BMC Genomics">
        <title>Combination of measures distinguishes pre-miRNAs from other stem-loops in the genome of the newly sequenced Anopheles darlingi.</title>
        <authorList>
            <person name="Mendes N.D."/>
            <person name="Freitas A.T."/>
            <person name="Vasconcelos A.T."/>
            <person name="Sagot M.F."/>
        </authorList>
    </citation>
    <scope>NUCLEOTIDE SEQUENCE</scope>
</reference>
<feature type="compositionally biased region" description="Polar residues" evidence="12">
    <location>
        <begin position="418"/>
        <end position="432"/>
    </location>
</feature>
<keyword evidence="3" id="KW-0677">Repeat</keyword>
<protein>
    <submittedName>
        <fullName evidence="14">GATA transcription factor (GATAd)</fullName>
    </submittedName>
</protein>
<dbReference type="SMART" id="SM00401">
    <property type="entry name" value="ZnF_GATA"/>
    <property type="match status" value="2"/>
</dbReference>
<evidence type="ECO:0000256" key="3">
    <source>
        <dbReference type="ARBA" id="ARBA00022737"/>
    </source>
</evidence>
<dbReference type="FunCoup" id="W5J706">
    <property type="interactions" value="25"/>
</dbReference>
<dbReference type="VEuPathDB" id="VectorBase:ADAC009667"/>
<dbReference type="PANTHER" id="PTHR10071:SF337">
    <property type="entry name" value="GATA-BINDING FACTOR A"/>
    <property type="match status" value="1"/>
</dbReference>
<dbReference type="STRING" id="43151.W5J706"/>
<evidence type="ECO:0000256" key="11">
    <source>
        <dbReference type="PROSITE-ProRule" id="PRU00094"/>
    </source>
</evidence>
<feature type="region of interest" description="Disordered" evidence="12">
    <location>
        <begin position="644"/>
        <end position="687"/>
    </location>
</feature>
<dbReference type="SUPFAM" id="SSF57716">
    <property type="entry name" value="Glucocorticoid receptor-like (DNA-binding domain)"/>
    <property type="match status" value="2"/>
</dbReference>
<keyword evidence="6" id="KW-0805">Transcription regulation</keyword>
<name>W5J706_ANODA</name>
<feature type="compositionally biased region" description="Polar residues" evidence="12">
    <location>
        <begin position="498"/>
        <end position="510"/>
    </location>
</feature>
<feature type="region of interest" description="Disordered" evidence="12">
    <location>
        <begin position="1"/>
        <end position="84"/>
    </location>
</feature>
<evidence type="ECO:0000256" key="1">
    <source>
        <dbReference type="ARBA" id="ARBA00004123"/>
    </source>
</evidence>
<feature type="region of interest" description="Disordered" evidence="12">
    <location>
        <begin position="368"/>
        <end position="468"/>
    </location>
</feature>
<evidence type="ECO:0000256" key="9">
    <source>
        <dbReference type="ARBA" id="ARBA00023163"/>
    </source>
</evidence>
<evidence type="ECO:0000256" key="2">
    <source>
        <dbReference type="ARBA" id="ARBA00022723"/>
    </source>
</evidence>
<dbReference type="InterPro" id="IPR039355">
    <property type="entry name" value="Transcription_factor_GATA"/>
</dbReference>
<dbReference type="Gene3D" id="3.30.50.10">
    <property type="entry name" value="Erythroid Transcription Factor GATA-1, subunit A"/>
    <property type="match status" value="2"/>
</dbReference>
<evidence type="ECO:0000256" key="6">
    <source>
        <dbReference type="ARBA" id="ARBA00023015"/>
    </source>
</evidence>
<dbReference type="PROSITE" id="PS50114">
    <property type="entry name" value="GATA_ZN_FINGER_2"/>
    <property type="match status" value="2"/>
</dbReference>
<dbReference type="eggNOG" id="KOG1601">
    <property type="taxonomic scope" value="Eukaryota"/>
</dbReference>
<accession>W5J706</accession>
<reference evidence="14" key="3">
    <citation type="journal article" date="2013" name="Nucleic Acids Res.">
        <title>The genome of Anopheles darlingi, the main neotropical malaria vector.</title>
        <authorList>
            <person name="Marinotti O."/>
            <person name="Cerqueira G.C."/>
            <person name="de Almeida L.G."/>
            <person name="Ferro M.I."/>
            <person name="Loreto E.L."/>
            <person name="Zaha A."/>
            <person name="Teixeira S.M."/>
            <person name="Wespiser A.R."/>
            <person name="Almeida E Silva A."/>
            <person name="Schlindwein A.D."/>
            <person name="Pacheco A.C."/>
            <person name="Silva A.L."/>
            <person name="Graveley B.R."/>
            <person name="Walenz B.P."/>
            <person name="Lima Bde A."/>
            <person name="Ribeiro C.A."/>
            <person name="Nunes-Silva C.G."/>
            <person name="de Carvalho C.R."/>
            <person name="Soares C.M."/>
            <person name="de Menezes C.B."/>
            <person name="Matiolli C."/>
            <person name="Caffrey D."/>
            <person name="Araujo D.A."/>
            <person name="de Oliveira D.M."/>
            <person name="Golenbock D."/>
            <person name="Grisard E.C."/>
            <person name="Fantinatti-Garboggini F."/>
            <person name="de Carvalho F.M."/>
            <person name="Barcellos F.G."/>
            <person name="Prosdocimi F."/>
            <person name="May G."/>
            <person name="Azevedo Junior G.M."/>
            <person name="Guimaraes G.M."/>
            <person name="Goldman G.H."/>
            <person name="Padilha I.Q."/>
            <person name="Batista Jda S."/>
            <person name="Ferro J.A."/>
            <person name="Ribeiro J.M."/>
            <person name="Fietto J.L."/>
            <person name="Dabbas K.M."/>
            <person name="Cerdeira L."/>
            <person name="Agnez-Lima L.F."/>
            <person name="Brocchi M."/>
            <person name="de Carvalho M.O."/>
            <person name="Teixeira Mde M."/>
            <person name="Diniz Maia Mde M."/>
            <person name="Goldman M.H."/>
            <person name="Cruz Schneider M.P."/>
            <person name="Felipe M.S."/>
            <person name="Hungria M."/>
            <person name="Nicolas M.F."/>
            <person name="Pereira M."/>
            <person name="Montes M.A."/>
            <person name="Cantao M.E."/>
            <person name="Vincentz M."/>
            <person name="Rafael M.S."/>
            <person name="Silverman N."/>
            <person name="Stoco P.H."/>
            <person name="Souza R.C."/>
            <person name="Vicentini R."/>
            <person name="Gazzinelli R.T."/>
            <person name="Neves Rde O."/>
            <person name="Silva R."/>
            <person name="Astolfi-Filho S."/>
            <person name="Maciel T.E."/>
            <person name="Urmenyi T.P."/>
            <person name="Tadei W.P."/>
            <person name="Camargo E.P."/>
            <person name="de Vasconcelos A.T."/>
        </authorList>
    </citation>
    <scope>NUCLEOTIDE SEQUENCE</scope>
</reference>
<evidence type="ECO:0000313" key="14">
    <source>
        <dbReference type="EMBL" id="ETN58645.1"/>
    </source>
</evidence>
<dbReference type="GO" id="GO:0000981">
    <property type="term" value="F:DNA-binding transcription factor activity, RNA polymerase II-specific"/>
    <property type="evidence" value="ECO:0007669"/>
    <property type="project" value="TreeGrafter"/>
</dbReference>
<dbReference type="CDD" id="cd00202">
    <property type="entry name" value="ZnF_GATA"/>
    <property type="match status" value="2"/>
</dbReference>
<dbReference type="OMA" id="MGSWRAY"/>
<feature type="region of interest" description="Disordered" evidence="12">
    <location>
        <begin position="498"/>
        <end position="608"/>
    </location>
</feature>
<evidence type="ECO:0000256" key="12">
    <source>
        <dbReference type="SAM" id="MobiDB-lite"/>
    </source>
</evidence>
<evidence type="ECO:0000256" key="7">
    <source>
        <dbReference type="ARBA" id="ARBA00023125"/>
    </source>
</evidence>
<dbReference type="GO" id="GO:0000122">
    <property type="term" value="P:negative regulation of transcription by RNA polymerase II"/>
    <property type="evidence" value="ECO:0007669"/>
    <property type="project" value="TreeGrafter"/>
</dbReference>
<feature type="compositionally biased region" description="Polar residues" evidence="12">
    <location>
        <begin position="516"/>
        <end position="529"/>
    </location>
</feature>
<dbReference type="GO" id="GO:0008270">
    <property type="term" value="F:zinc ion binding"/>
    <property type="evidence" value="ECO:0007669"/>
    <property type="project" value="UniProtKB-KW"/>
</dbReference>
<keyword evidence="2" id="KW-0479">Metal-binding</keyword>
<dbReference type="GO" id="GO:0045165">
    <property type="term" value="P:cell fate commitment"/>
    <property type="evidence" value="ECO:0007669"/>
    <property type="project" value="TreeGrafter"/>
</dbReference>
<dbReference type="VEuPathDB" id="VectorBase:ADAR2_001766"/>
<evidence type="ECO:0000256" key="5">
    <source>
        <dbReference type="ARBA" id="ARBA00022833"/>
    </source>
</evidence>
<feature type="compositionally biased region" description="Low complexity" evidence="12">
    <location>
        <begin position="29"/>
        <end position="48"/>
    </location>
</feature>
<feature type="compositionally biased region" description="Basic residues" evidence="12">
    <location>
        <begin position="667"/>
        <end position="684"/>
    </location>
</feature>
<keyword evidence="4 11" id="KW-0863">Zinc-finger</keyword>
<feature type="compositionally biased region" description="Low complexity" evidence="12">
    <location>
        <begin position="547"/>
        <end position="579"/>
    </location>
</feature>
<keyword evidence="8" id="KW-0010">Activator</keyword>
<dbReference type="PROSITE" id="PS00344">
    <property type="entry name" value="GATA_ZN_FINGER_1"/>
    <property type="match status" value="2"/>
</dbReference>
<dbReference type="InterPro" id="IPR013088">
    <property type="entry name" value="Znf_NHR/GATA"/>
</dbReference>
<comment type="caution">
    <text evidence="14">The sequence shown here is derived from an EMBL/GenBank/DDBJ whole genome shotgun (WGS) entry which is preliminary data.</text>
</comment>
<gene>
    <name evidence="14" type="ORF">AND_009667</name>
</gene>
<dbReference type="FunFam" id="3.30.50.10:FF:000001">
    <property type="entry name" value="GATA transcription factor (GATAd)"/>
    <property type="match status" value="1"/>
</dbReference>
<feature type="compositionally biased region" description="Gly residues" evidence="12">
    <location>
        <begin position="534"/>
        <end position="546"/>
    </location>
</feature>
<dbReference type="AlphaFoldDB" id="W5J706"/>
<proteinExistence type="predicted"/>
<feature type="domain" description="GATA-type" evidence="13">
    <location>
        <begin position="323"/>
        <end position="376"/>
    </location>
</feature>
<dbReference type="EMBL" id="ADMH02002125">
    <property type="protein sequence ID" value="ETN58645.1"/>
    <property type="molecule type" value="Genomic_DNA"/>
</dbReference>
<feature type="compositionally biased region" description="Basic residues" evidence="12">
    <location>
        <begin position="438"/>
        <end position="452"/>
    </location>
</feature>
<keyword evidence="9" id="KW-0804">Transcription</keyword>
<evidence type="ECO:0000256" key="4">
    <source>
        <dbReference type="ARBA" id="ARBA00022771"/>
    </source>
</evidence>
<feature type="compositionally biased region" description="Polar residues" evidence="12">
    <location>
        <begin position="586"/>
        <end position="595"/>
    </location>
</feature>
<dbReference type="Pfam" id="PF00320">
    <property type="entry name" value="GATA"/>
    <property type="match status" value="2"/>
</dbReference>
<keyword evidence="10" id="KW-0539">Nucleus</keyword>
<dbReference type="GO" id="GO:0045944">
    <property type="term" value="P:positive regulation of transcription by RNA polymerase II"/>
    <property type="evidence" value="ECO:0007669"/>
    <property type="project" value="TreeGrafter"/>
</dbReference>
<dbReference type="PANTHER" id="PTHR10071">
    <property type="entry name" value="TRANSCRIPTION FACTOR GATA FAMILY MEMBER"/>
    <property type="match status" value="1"/>
</dbReference>
<dbReference type="GO" id="GO:0005634">
    <property type="term" value="C:nucleus"/>
    <property type="evidence" value="ECO:0007669"/>
    <property type="project" value="UniProtKB-SubCell"/>
</dbReference>
<comment type="subcellular location">
    <subcellularLocation>
        <location evidence="1">Nucleus</location>
    </subcellularLocation>
</comment>
<evidence type="ECO:0000256" key="10">
    <source>
        <dbReference type="ARBA" id="ARBA00023242"/>
    </source>
</evidence>
<organism evidence="14">
    <name type="scientific">Anopheles darlingi</name>
    <name type="common">Mosquito</name>
    <dbReference type="NCBI Taxonomy" id="43151"/>
    <lineage>
        <taxon>Eukaryota</taxon>
        <taxon>Metazoa</taxon>
        <taxon>Ecdysozoa</taxon>
        <taxon>Arthropoda</taxon>
        <taxon>Hexapoda</taxon>
        <taxon>Insecta</taxon>
        <taxon>Pterygota</taxon>
        <taxon>Neoptera</taxon>
        <taxon>Endopterygota</taxon>
        <taxon>Diptera</taxon>
        <taxon>Nematocera</taxon>
        <taxon>Culicoidea</taxon>
        <taxon>Culicidae</taxon>
        <taxon>Anophelinae</taxon>
        <taxon>Anopheles</taxon>
    </lineage>
</organism>
<sequence length="708" mass="73648">MDTPTTTRLGNGAGENGKRKKGCRGPALTTTKTTTTTTTKTMTTKTMTLDAHTPQDDDVDVEEEAIKFSPERDDDDPGHAGWMEAGSELPFATASSSSSQQHHHYWEKGASLVGAARDAASRFGGPPPTPQQDRGQTNELVAVQKRLFLPGNPAGDIMFHTSAAYSDMTAAAVVATGNTGSYHHQSAAAAAAAAANAPVYVPSSRALPHSQYGAHSANFSTQNGWPTDGFGTTHTQLPPQFYAQNVMMGSWRAYDPTGFQRTSPYGNLKKGRECVNCGAISTPLWRRDGTGHYLCNACGLYHKMNGMNRPLIKPSKRLQTATRRLGLCCTNCGTRTTTLWRRNNDGEPVCNACGLYFKLHGVNRPLAMRKDGIQTRKRKPKKAGGSGGASDVMALVGGSKKDQDGLGDALLHTDRNGNSKNLSVSPKSQNLTSPPLHRSLHISPHHHHHHHAQSYNLPTSLGGSGGHHAGAGGSLGSLVGKYDLSAHLSATGSLSNGATGLSVSSGSGHQHLSGATGLNSPHIYTSSTTQHGVNNGGYQHGGGGAATGSSSVSGGPSTPVSGVLNSNNGNNNNNSNNPSGLGGSSTPFGGSQIKSEANAMGPATTPTSSVATGNGYGDYMNNCLPSGYFGGGFGSLHSHHSPHHGVGATGGVSAVGGTMNGTSLAAHTHHGHPHHHHHHHHHHPTAADLAGYHHQHNVIQAAKLMASS</sequence>
<keyword evidence="5" id="KW-0862">Zinc</keyword>
<keyword evidence="7" id="KW-0238">DNA-binding</keyword>
<reference evidence="14" key="2">
    <citation type="submission" date="2010-05" db="EMBL/GenBank/DDBJ databases">
        <authorList>
            <person name="Almeida L.G."/>
            <person name="Nicolas M.F."/>
            <person name="Souza R.C."/>
            <person name="Vasconcelos A.T.R."/>
        </authorList>
    </citation>
    <scope>NUCLEOTIDE SEQUENCE</scope>
</reference>
<evidence type="ECO:0000256" key="8">
    <source>
        <dbReference type="ARBA" id="ARBA00023159"/>
    </source>
</evidence>
<evidence type="ECO:0000259" key="13">
    <source>
        <dbReference type="PROSITE" id="PS50114"/>
    </source>
</evidence>
<dbReference type="HOGENOM" id="CLU_024145_0_0_1"/>
<dbReference type="InterPro" id="IPR000679">
    <property type="entry name" value="Znf_GATA"/>
</dbReference>
<dbReference type="FunFam" id="3.30.50.10:FF:000002">
    <property type="entry name" value="Gata transcription factor gatad"/>
    <property type="match status" value="1"/>
</dbReference>
<dbReference type="InParanoid" id="W5J706"/>